<keyword evidence="2 7" id="KW-0349">Heme</keyword>
<dbReference type="EMBL" id="PYGD01000008">
    <property type="protein sequence ID" value="PSK90287.1"/>
    <property type="molecule type" value="Genomic_DNA"/>
</dbReference>
<dbReference type="GO" id="GO:0020037">
    <property type="term" value="F:heme binding"/>
    <property type="evidence" value="ECO:0007669"/>
    <property type="project" value="InterPro"/>
</dbReference>
<dbReference type="Pfam" id="PF03150">
    <property type="entry name" value="CCP_MauG"/>
    <property type="match status" value="1"/>
</dbReference>
<dbReference type="GO" id="GO:0030313">
    <property type="term" value="C:cell envelope"/>
    <property type="evidence" value="ECO:0007669"/>
    <property type="project" value="UniProtKB-SubCell"/>
</dbReference>
<comment type="subcellular location">
    <subcellularLocation>
        <location evidence="1">Cell envelope</location>
    </subcellularLocation>
</comment>
<dbReference type="Gene3D" id="1.10.760.10">
    <property type="entry name" value="Cytochrome c-like domain"/>
    <property type="match status" value="2"/>
</dbReference>
<evidence type="ECO:0000256" key="7">
    <source>
        <dbReference type="PROSITE-ProRule" id="PRU00433"/>
    </source>
</evidence>
<dbReference type="PROSITE" id="PS51007">
    <property type="entry name" value="CYTC"/>
    <property type="match status" value="2"/>
</dbReference>
<dbReference type="GO" id="GO:0046872">
    <property type="term" value="F:metal ion binding"/>
    <property type="evidence" value="ECO:0007669"/>
    <property type="project" value="UniProtKB-KW"/>
</dbReference>
<evidence type="ECO:0000256" key="4">
    <source>
        <dbReference type="ARBA" id="ARBA00022729"/>
    </source>
</evidence>
<dbReference type="GO" id="GO:0004130">
    <property type="term" value="F:cytochrome-c peroxidase activity"/>
    <property type="evidence" value="ECO:0007669"/>
    <property type="project" value="TreeGrafter"/>
</dbReference>
<proteinExistence type="predicted"/>
<evidence type="ECO:0000256" key="8">
    <source>
        <dbReference type="SAM" id="SignalP"/>
    </source>
</evidence>
<accession>A0A2P8CZC1</accession>
<gene>
    <name evidence="10" type="ORF">B0I18_10815</name>
</gene>
<reference evidence="10 11" key="1">
    <citation type="submission" date="2018-03" db="EMBL/GenBank/DDBJ databases">
        <title>Genomic Encyclopedia of Type Strains, Phase III (KMG-III): the genomes of soil and plant-associated and newly described type strains.</title>
        <authorList>
            <person name="Whitman W."/>
        </authorList>
    </citation>
    <scope>NUCLEOTIDE SEQUENCE [LARGE SCALE GENOMIC DNA]</scope>
    <source>
        <strain evidence="10 11">CGMCC 1.12700</strain>
    </source>
</reference>
<keyword evidence="3 7" id="KW-0479">Metal-binding</keyword>
<dbReference type="InterPro" id="IPR038352">
    <property type="entry name" value="Imelysin_sf"/>
</dbReference>
<dbReference type="RefSeq" id="WP_106524169.1">
    <property type="nucleotide sequence ID" value="NZ_PYGD01000008.1"/>
</dbReference>
<organism evidence="10 11">
    <name type="scientific">Taibaiella chishuiensis</name>
    <dbReference type="NCBI Taxonomy" id="1434707"/>
    <lineage>
        <taxon>Bacteria</taxon>
        <taxon>Pseudomonadati</taxon>
        <taxon>Bacteroidota</taxon>
        <taxon>Chitinophagia</taxon>
        <taxon>Chitinophagales</taxon>
        <taxon>Chitinophagaceae</taxon>
        <taxon>Taibaiella</taxon>
    </lineage>
</organism>
<evidence type="ECO:0000256" key="2">
    <source>
        <dbReference type="ARBA" id="ARBA00022617"/>
    </source>
</evidence>
<dbReference type="InterPro" id="IPR009056">
    <property type="entry name" value="Cyt_c-like_dom"/>
</dbReference>
<evidence type="ECO:0000256" key="6">
    <source>
        <dbReference type="ARBA" id="ARBA00023004"/>
    </source>
</evidence>
<dbReference type="Gene3D" id="1.20.1420.20">
    <property type="entry name" value="M75 peptidase, HXXE motif"/>
    <property type="match status" value="1"/>
</dbReference>
<sequence length="602" mass="67192">MRLRFTKYSLFIFALVVMALTGLQSAQSLSNQTMPAVLSYYRGYIDSLKACNLQLERETATADSGRLRDLFDQGRNYFKKIEFIVEYYYPATAARINGAPLLEAEPSEKMEPQHPKGYQVLEEVIYGPINEDTRKEIAFEVSNLNFAINKLEGMLPDIELNESQVLEALKLNIYRMIIKGISGFDNPVALNSIAEARSTLEGTLAVLACFRESGAVQASCREAIRFIANNGYDFNSFDRAIFISKYINPLCVAMYDYQDQQRIPFSSQQTAIAARAKHLFEQNAFDVLYFAPDGTAPLTQQQVALGRKLFYDTRLSVNNNRSCGTCHQPGRAFTDGLKLNESLLGSKKLLRNTPTLLNAAFQPSQFYDSRITFLEDQAHDVISNEAEMGGKVQQIAAQLDRDKAYKKLFRAAYGNQAVSPDLVKKALAAYVRSLISMNSPFDRYMRGDASAMTPQQVKGFNLFMGKAKCGTCHFIPLFTGAVAPLYQKIESEVLGVPANTDTVHAVMDNDSGKYLLYEIPHQLYAFKTTTVRNTALTAPYMHNGVFATLEEVVDFYNRGGGAGLGFELPNQTLSPDRLDLSAQEQKDLIAFIHALTDTTATR</sequence>
<dbReference type="InterPro" id="IPR036909">
    <property type="entry name" value="Cyt_c-like_dom_sf"/>
</dbReference>
<evidence type="ECO:0000259" key="9">
    <source>
        <dbReference type="PROSITE" id="PS51007"/>
    </source>
</evidence>
<dbReference type="InterPro" id="IPR051395">
    <property type="entry name" value="Cytochrome_c_Peroxidase/MauG"/>
</dbReference>
<comment type="caution">
    <text evidence="10">The sequence shown here is derived from an EMBL/GenBank/DDBJ whole genome shotgun (WGS) entry which is preliminary data.</text>
</comment>
<dbReference type="PANTHER" id="PTHR30600">
    <property type="entry name" value="CYTOCHROME C PEROXIDASE-RELATED"/>
    <property type="match status" value="1"/>
</dbReference>
<feature type="signal peptide" evidence="8">
    <location>
        <begin position="1"/>
        <end position="26"/>
    </location>
</feature>
<dbReference type="Proteomes" id="UP000240572">
    <property type="component" value="Unassembled WGS sequence"/>
</dbReference>
<keyword evidence="4 8" id="KW-0732">Signal</keyword>
<keyword evidence="11" id="KW-1185">Reference proteome</keyword>
<feature type="chain" id="PRO_5015175388" evidence="8">
    <location>
        <begin position="27"/>
        <end position="602"/>
    </location>
</feature>
<keyword evidence="5" id="KW-0560">Oxidoreductase</keyword>
<dbReference type="PANTHER" id="PTHR30600:SF10">
    <property type="entry name" value="BLL6722 PROTEIN"/>
    <property type="match status" value="1"/>
</dbReference>
<dbReference type="SUPFAM" id="SSF46626">
    <property type="entry name" value="Cytochrome c"/>
    <property type="match status" value="2"/>
</dbReference>
<dbReference type="OrthoDB" id="9805202at2"/>
<dbReference type="InterPro" id="IPR004852">
    <property type="entry name" value="Di-haem_cyt_c_peroxidsae"/>
</dbReference>
<evidence type="ECO:0000313" key="11">
    <source>
        <dbReference type="Proteomes" id="UP000240572"/>
    </source>
</evidence>
<name>A0A2P8CZC1_9BACT</name>
<feature type="domain" description="Cytochrome c" evidence="9">
    <location>
        <begin position="454"/>
        <end position="596"/>
    </location>
</feature>
<feature type="domain" description="Cytochrome c" evidence="9">
    <location>
        <begin position="301"/>
        <end position="435"/>
    </location>
</feature>
<evidence type="ECO:0000313" key="10">
    <source>
        <dbReference type="EMBL" id="PSK90287.1"/>
    </source>
</evidence>
<evidence type="ECO:0000256" key="1">
    <source>
        <dbReference type="ARBA" id="ARBA00004196"/>
    </source>
</evidence>
<evidence type="ECO:0000256" key="5">
    <source>
        <dbReference type="ARBA" id="ARBA00023002"/>
    </source>
</evidence>
<dbReference type="AlphaFoldDB" id="A0A2P8CZC1"/>
<keyword evidence="6 7" id="KW-0408">Iron</keyword>
<dbReference type="GO" id="GO:0009055">
    <property type="term" value="F:electron transfer activity"/>
    <property type="evidence" value="ECO:0007669"/>
    <property type="project" value="InterPro"/>
</dbReference>
<evidence type="ECO:0000256" key="3">
    <source>
        <dbReference type="ARBA" id="ARBA00022723"/>
    </source>
</evidence>
<keyword evidence="10" id="KW-0575">Peroxidase</keyword>
<protein>
    <submittedName>
        <fullName evidence="10">Cytochrome c peroxidase</fullName>
    </submittedName>
</protein>